<feature type="compositionally biased region" description="Acidic residues" evidence="2">
    <location>
        <begin position="1217"/>
        <end position="1227"/>
    </location>
</feature>
<name>A0ABQ9E485_TEGGR</name>
<dbReference type="Proteomes" id="UP001217089">
    <property type="component" value="Unassembled WGS sequence"/>
</dbReference>
<keyword evidence="1" id="KW-0597">Phosphoprotein</keyword>
<feature type="compositionally biased region" description="Basic and acidic residues" evidence="2">
    <location>
        <begin position="1353"/>
        <end position="1377"/>
    </location>
</feature>
<feature type="compositionally biased region" description="Basic and acidic residues" evidence="2">
    <location>
        <begin position="196"/>
        <end position="212"/>
    </location>
</feature>
<feature type="compositionally biased region" description="Low complexity" evidence="2">
    <location>
        <begin position="350"/>
        <end position="359"/>
    </location>
</feature>
<reference evidence="4 5" key="1">
    <citation type="submission" date="2022-12" db="EMBL/GenBank/DDBJ databases">
        <title>Chromosome-level genome of Tegillarca granosa.</title>
        <authorList>
            <person name="Kim J."/>
        </authorList>
    </citation>
    <scope>NUCLEOTIDE SEQUENCE [LARGE SCALE GENOMIC DNA]</scope>
    <source>
        <strain evidence="4">Teg-2019</strain>
        <tissue evidence="4">Adductor muscle</tissue>
    </source>
</reference>
<feature type="compositionally biased region" description="Low complexity" evidence="2">
    <location>
        <begin position="1136"/>
        <end position="1148"/>
    </location>
</feature>
<feature type="compositionally biased region" description="Basic and acidic residues" evidence="2">
    <location>
        <begin position="797"/>
        <end position="829"/>
    </location>
</feature>
<dbReference type="PANTHER" id="PTHR14038:SF0">
    <property type="entry name" value="LP18708P"/>
    <property type="match status" value="1"/>
</dbReference>
<proteinExistence type="predicted"/>
<evidence type="ECO:0000256" key="1">
    <source>
        <dbReference type="ARBA" id="ARBA00022553"/>
    </source>
</evidence>
<feature type="compositionally biased region" description="Basic and acidic residues" evidence="2">
    <location>
        <begin position="1444"/>
        <end position="1464"/>
    </location>
</feature>
<feature type="compositionally biased region" description="Basic and acidic residues" evidence="2">
    <location>
        <begin position="879"/>
        <end position="930"/>
    </location>
</feature>
<feature type="compositionally biased region" description="Low complexity" evidence="2">
    <location>
        <begin position="239"/>
        <end position="263"/>
    </location>
</feature>
<feature type="compositionally biased region" description="Polar residues" evidence="2">
    <location>
        <begin position="1410"/>
        <end position="1427"/>
    </location>
</feature>
<evidence type="ECO:0000313" key="4">
    <source>
        <dbReference type="EMBL" id="KAJ8300218.1"/>
    </source>
</evidence>
<feature type="compositionally biased region" description="Basic and acidic residues" evidence="2">
    <location>
        <begin position="639"/>
        <end position="654"/>
    </location>
</feature>
<dbReference type="InterPro" id="IPR033184">
    <property type="entry name" value="PRRC2"/>
</dbReference>
<evidence type="ECO:0000313" key="5">
    <source>
        <dbReference type="Proteomes" id="UP001217089"/>
    </source>
</evidence>
<dbReference type="InterPro" id="IPR009738">
    <property type="entry name" value="BAT2_N"/>
</dbReference>
<feature type="compositionally biased region" description="Basic and acidic residues" evidence="2">
    <location>
        <begin position="756"/>
        <end position="772"/>
    </location>
</feature>
<comment type="caution">
    <text evidence="4">The sequence shown here is derived from an EMBL/GenBank/DDBJ whole genome shotgun (WGS) entry which is preliminary data.</text>
</comment>
<feature type="region of interest" description="Disordered" evidence="2">
    <location>
        <begin position="29"/>
        <end position="121"/>
    </location>
</feature>
<feature type="compositionally biased region" description="Polar residues" evidence="2">
    <location>
        <begin position="963"/>
        <end position="983"/>
    </location>
</feature>
<feature type="compositionally biased region" description="Polar residues" evidence="2">
    <location>
        <begin position="65"/>
        <end position="76"/>
    </location>
</feature>
<protein>
    <recommendedName>
        <fullName evidence="3">BAT2 N-terminal domain-containing protein</fullName>
    </recommendedName>
</protein>
<feature type="compositionally biased region" description="Basic and acidic residues" evidence="2">
    <location>
        <begin position="859"/>
        <end position="871"/>
    </location>
</feature>
<evidence type="ECO:0000256" key="2">
    <source>
        <dbReference type="SAM" id="MobiDB-lite"/>
    </source>
</evidence>
<dbReference type="PANTHER" id="PTHR14038">
    <property type="entry name" value="BAT2 HLA-B-ASSOCIATED TRANSCRIPT 2"/>
    <property type="match status" value="1"/>
</dbReference>
<sequence length="1566" mass="176826">MSSFSGLGGKSDKGKGKYTSININNIYQGKSAPTQKTQVQRQHGLQSLGKVGNVRRMPPPANLPSLKSENSGNDPNINLVPTGGPGWGIKEKDQQTQGEKNSTCQQPLSQQQQATTAQSGQTVLQTSVAGGNNVATPTSSVVASISLTSSVTPTTTTSSGGKPSWSSVTVGDAARGKVVNHQSPLFQEEFPTLKSAGEEKIKDGKKEEDSKDTQYGPGPSLRPQNVGSWREGGGRGAMQQQQPQTETPSSKSSQSPSQTETPQNGPPTSGGGTEMTTQPIPSRPGSNQGPSQQQGPMPMGPHMGLPPQYRMMPPYMYRGFPPGYPPNYQGMPRPPYPYHDARFRPPPPMQQQQQQMQRQISDNGDDYKRPSIISDKDLKDFDKLHVDSGDEGWAGAQGEIDYSEKLVFSDEEENGERRERKFKKHRPPKSGEEKEEDRHEKNMGDQGPPQSREAWGQGPLPSHYRGQPRPPHPGMDGRWQMPPYDFMGPPPRGYPPPYRVPPPPNQRPPFVQQPPSQQPAPTTVSIAAQAQSPTQSSTPGPSPVPSPRKSDRSDDDDEHWRQKRLQRNEEMSTAIERARQRREEEEKKMETERKAAAAEKLRQLDERSSKKKDEKDRESETDSRDSRSEGRQSRTASESSEKEGRERSYSREQPKYPPTSQDNTNKSGSRAVPPRFQKHQPEHPSSARQQPQQQQPGSPQPMPSQMRPGQAPPPPWYWTGMPMPPFMGFRPPMDMQGMPMFPMRRRNDSHGSGTDSQEHESRQEPSYDRDPRAWANYPMPPHPGQFDGRPPYFDQRMYQDYDRNFLEYDRREHERRERDKEHKSDKVILYDDIINDEEPEVVPKPQKEQENRHLVVQKDPFDDTPDKDNVQEKSSSPPPKEEKSIKDVKTKDDKRKDNLREYEGKEKSSCKDTESQENYKDYKDKHDNRDSSWGQSKQIGVYESRYGHSSKREHPSCPPPITPQQSQQNLPPRSNLISLKRTASSMSNSSSTSNDRKTESPKDVTLNENKESIRTKTSNKELLKDNKQVKESRSFENKQEKPEIKEERRPKQKDEEKNSKEDEKEVKEKCPKSEEKQLFKEDNKDRKVGLQPPLKKKRDDYIDKSDRDRSKSSSRGGREFYRSRGSRSLGRGGRGSSSVSNVNVQRSGSGRGVNREYRGGGSFDRASGGFGRPIKSDRGGKYQNDGYSNRELNKQILHDRENVEEIQVPRRRREKDDETDESVDDDASGSLSESSNERTELGDKKPILKENNRRNDLQDYNFHGGDHNRDNYRADYGRRSDDRRYDQRRDDGRREDYRFNGIGGGKGAFIPRGEPSRRGRGSSSASRGRGRGGRDGRYMSAPPVRSGGFGRPGPREMEQDDRGGSVRRDNKKPEKPPRFAAKRSGGLNERGRGTDRGQRRGRGRGGSAPPSINSKRPQLTKQNSSDIANEGNEEWETASESSDVLEKRDSKNDFIDKDKRDSTPGKKSFSSQRPLNDRQNRKGNSAEVRKSNSVEHGRNSGKERSPNHYPKNGSGPRSSNGPRRAINSSRKENVATVYRVDQIVPTDQNAINNAINESYNQRCCCD</sequence>
<feature type="compositionally biased region" description="Basic and acidic residues" evidence="2">
    <location>
        <begin position="1235"/>
        <end position="1257"/>
    </location>
</feature>
<feature type="compositionally biased region" description="Basic and acidic residues" evidence="2">
    <location>
        <begin position="1191"/>
        <end position="1203"/>
    </location>
</feature>
<feature type="compositionally biased region" description="Low complexity" evidence="2">
    <location>
        <begin position="283"/>
        <end position="321"/>
    </location>
</feature>
<keyword evidence="5" id="KW-1185">Reference proteome</keyword>
<feature type="compositionally biased region" description="Low complexity" evidence="2">
    <location>
        <begin position="688"/>
        <end position="709"/>
    </location>
</feature>
<feature type="compositionally biased region" description="Low complexity" evidence="2">
    <location>
        <begin position="726"/>
        <end position="735"/>
    </location>
</feature>
<feature type="compositionally biased region" description="Low complexity" evidence="2">
    <location>
        <begin position="984"/>
        <end position="993"/>
    </location>
</feature>
<feature type="compositionally biased region" description="Polar residues" evidence="2">
    <location>
        <begin position="658"/>
        <end position="668"/>
    </location>
</feature>
<evidence type="ECO:0000259" key="3">
    <source>
        <dbReference type="Pfam" id="PF07001"/>
    </source>
</evidence>
<feature type="region of interest" description="Disordered" evidence="2">
    <location>
        <begin position="149"/>
        <end position="1534"/>
    </location>
</feature>
<feature type="compositionally biased region" description="Pro residues" evidence="2">
    <location>
        <begin position="488"/>
        <end position="507"/>
    </location>
</feature>
<feature type="compositionally biased region" description="Basic and acidic residues" evidence="2">
    <location>
        <begin position="1008"/>
        <end position="1088"/>
    </location>
</feature>
<organism evidence="4 5">
    <name type="scientific">Tegillarca granosa</name>
    <name type="common">Malaysian cockle</name>
    <name type="synonym">Anadara granosa</name>
    <dbReference type="NCBI Taxonomy" id="220873"/>
    <lineage>
        <taxon>Eukaryota</taxon>
        <taxon>Metazoa</taxon>
        <taxon>Spiralia</taxon>
        <taxon>Lophotrochozoa</taxon>
        <taxon>Mollusca</taxon>
        <taxon>Bivalvia</taxon>
        <taxon>Autobranchia</taxon>
        <taxon>Pteriomorphia</taxon>
        <taxon>Arcoida</taxon>
        <taxon>Arcoidea</taxon>
        <taxon>Arcidae</taxon>
        <taxon>Tegillarca</taxon>
    </lineage>
</organism>
<dbReference type="EMBL" id="JARBDR010000919">
    <property type="protein sequence ID" value="KAJ8300218.1"/>
    <property type="molecule type" value="Genomic_DNA"/>
</dbReference>
<dbReference type="Pfam" id="PF07001">
    <property type="entry name" value="BAT2_N"/>
    <property type="match status" value="1"/>
</dbReference>
<feature type="compositionally biased region" description="Basic and acidic residues" evidence="2">
    <location>
        <begin position="429"/>
        <end position="443"/>
    </location>
</feature>
<gene>
    <name evidence="4" type="ORF">KUTeg_021737</name>
</gene>
<feature type="compositionally biased region" description="Basic and acidic residues" evidence="2">
    <location>
        <begin position="1264"/>
        <end position="1298"/>
    </location>
</feature>
<feature type="compositionally biased region" description="Low complexity" evidence="2">
    <location>
        <begin position="149"/>
        <end position="169"/>
    </location>
</feature>
<feature type="compositionally biased region" description="Basic and acidic residues" evidence="2">
    <location>
        <begin position="1389"/>
        <end position="1398"/>
    </location>
</feature>
<feature type="compositionally biased region" description="Basic and acidic residues" evidence="2">
    <location>
        <begin position="566"/>
        <end position="632"/>
    </location>
</feature>
<feature type="compositionally biased region" description="Basic and acidic residues" evidence="2">
    <location>
        <begin position="1487"/>
        <end position="1506"/>
    </location>
</feature>
<feature type="compositionally biased region" description="Low complexity" evidence="2">
    <location>
        <begin position="102"/>
        <end position="121"/>
    </location>
</feature>
<feature type="compositionally biased region" description="Basic and acidic residues" evidence="2">
    <location>
        <begin position="365"/>
        <end position="388"/>
    </location>
</feature>
<feature type="compositionally biased region" description="Basic and acidic residues" evidence="2">
    <location>
        <begin position="1097"/>
        <end position="1122"/>
    </location>
</feature>
<accession>A0ABQ9E485</accession>
<feature type="compositionally biased region" description="Low complexity" evidence="2">
    <location>
        <begin position="508"/>
        <end position="539"/>
    </location>
</feature>
<feature type="domain" description="BAT2 N-terminal" evidence="3">
    <location>
        <begin position="1"/>
        <end position="202"/>
    </location>
</feature>
<feature type="compositionally biased region" description="Polar residues" evidence="2">
    <location>
        <begin position="29"/>
        <end position="45"/>
    </location>
</feature>